<evidence type="ECO:0000256" key="2">
    <source>
        <dbReference type="ARBA" id="ARBA00023125"/>
    </source>
</evidence>
<dbReference type="STRING" id="1121442.SAMN02745702_02392"/>
<evidence type="ECO:0000313" key="5">
    <source>
        <dbReference type="EMBL" id="SKA77898.1"/>
    </source>
</evidence>
<dbReference type="PRINTS" id="PR00778">
    <property type="entry name" value="HTHARSR"/>
</dbReference>
<dbReference type="InterPro" id="IPR011991">
    <property type="entry name" value="ArsR-like_HTH"/>
</dbReference>
<dbReference type="InterPro" id="IPR001845">
    <property type="entry name" value="HTH_ArsR_DNA-bd_dom"/>
</dbReference>
<sequence length="131" mass="14987">MSKDECEVFCVHDDVVAHVAKKMPEAETFEGLANLFKALGDPTRARILYALSVQELCVCDIANILEMSSSAVSHQLRLLRHAKLIKNRRAGKSVFYTLDDNHVRHLFDQGLSHVMEERNSTTRRNDSEWLF</sequence>
<accession>A0A1T4WLZ4</accession>
<dbReference type="SUPFAM" id="SSF46785">
    <property type="entry name" value="Winged helix' DNA-binding domain"/>
    <property type="match status" value="1"/>
</dbReference>
<keyword evidence="6" id="KW-1185">Reference proteome</keyword>
<dbReference type="PANTHER" id="PTHR43132">
    <property type="entry name" value="ARSENICAL RESISTANCE OPERON REPRESSOR ARSR-RELATED"/>
    <property type="match status" value="1"/>
</dbReference>
<gene>
    <name evidence="5" type="ORF">SAMN02745702_02392</name>
</gene>
<dbReference type="OrthoDB" id="9810923at2"/>
<dbReference type="EMBL" id="FUYA01000008">
    <property type="protein sequence ID" value="SKA77898.1"/>
    <property type="molecule type" value="Genomic_DNA"/>
</dbReference>
<dbReference type="PANTHER" id="PTHR43132:SF6">
    <property type="entry name" value="HTH-TYPE TRANSCRIPTIONAL REPRESSOR CZRA"/>
    <property type="match status" value="1"/>
</dbReference>
<protein>
    <submittedName>
        <fullName evidence="5">Transcriptional regulator, ArsR family</fullName>
    </submittedName>
</protein>
<dbReference type="InterPro" id="IPR036390">
    <property type="entry name" value="WH_DNA-bd_sf"/>
</dbReference>
<dbReference type="GO" id="GO:0003677">
    <property type="term" value="F:DNA binding"/>
    <property type="evidence" value="ECO:0007669"/>
    <property type="project" value="UniProtKB-KW"/>
</dbReference>
<dbReference type="GO" id="GO:0003700">
    <property type="term" value="F:DNA-binding transcription factor activity"/>
    <property type="evidence" value="ECO:0007669"/>
    <property type="project" value="InterPro"/>
</dbReference>
<dbReference type="RefSeq" id="WP_078685671.1">
    <property type="nucleotide sequence ID" value="NZ_FUYA01000008.1"/>
</dbReference>
<dbReference type="Proteomes" id="UP000189733">
    <property type="component" value="Unassembled WGS sequence"/>
</dbReference>
<evidence type="ECO:0000256" key="1">
    <source>
        <dbReference type="ARBA" id="ARBA00023015"/>
    </source>
</evidence>
<keyword evidence="1" id="KW-0805">Transcription regulation</keyword>
<dbReference type="Gene3D" id="1.10.10.10">
    <property type="entry name" value="Winged helix-like DNA-binding domain superfamily/Winged helix DNA-binding domain"/>
    <property type="match status" value="1"/>
</dbReference>
<proteinExistence type="predicted"/>
<feature type="domain" description="HTH arsR-type" evidence="4">
    <location>
        <begin position="24"/>
        <end position="118"/>
    </location>
</feature>
<dbReference type="SMART" id="SM00418">
    <property type="entry name" value="HTH_ARSR"/>
    <property type="match status" value="1"/>
</dbReference>
<dbReference type="AlphaFoldDB" id="A0A1T4WLZ4"/>
<dbReference type="PROSITE" id="PS50987">
    <property type="entry name" value="HTH_ARSR_2"/>
    <property type="match status" value="1"/>
</dbReference>
<keyword evidence="3" id="KW-0804">Transcription</keyword>
<keyword evidence="2" id="KW-0238">DNA-binding</keyword>
<evidence type="ECO:0000313" key="6">
    <source>
        <dbReference type="Proteomes" id="UP000189733"/>
    </source>
</evidence>
<evidence type="ECO:0000256" key="3">
    <source>
        <dbReference type="ARBA" id="ARBA00023163"/>
    </source>
</evidence>
<dbReference type="Pfam" id="PF01022">
    <property type="entry name" value="HTH_5"/>
    <property type="match status" value="1"/>
</dbReference>
<dbReference type="InterPro" id="IPR018334">
    <property type="entry name" value="ArsR_HTH"/>
</dbReference>
<dbReference type="InterPro" id="IPR036388">
    <property type="entry name" value="WH-like_DNA-bd_sf"/>
</dbReference>
<dbReference type="NCBIfam" id="NF033788">
    <property type="entry name" value="HTH_metalloreg"/>
    <property type="match status" value="1"/>
</dbReference>
<evidence type="ECO:0000259" key="4">
    <source>
        <dbReference type="PROSITE" id="PS50987"/>
    </source>
</evidence>
<dbReference type="CDD" id="cd00090">
    <property type="entry name" value="HTH_ARSR"/>
    <property type="match status" value="1"/>
</dbReference>
<dbReference type="PROSITE" id="PS00846">
    <property type="entry name" value="HTH_ARSR_1"/>
    <property type="match status" value="1"/>
</dbReference>
<dbReference type="InterPro" id="IPR051011">
    <property type="entry name" value="Metal_resp_trans_reg"/>
</dbReference>
<reference evidence="5 6" key="1">
    <citation type="submission" date="2017-02" db="EMBL/GenBank/DDBJ databases">
        <authorList>
            <person name="Peterson S.W."/>
        </authorList>
    </citation>
    <scope>NUCLEOTIDE SEQUENCE [LARGE SCALE GENOMIC DNA]</scope>
    <source>
        <strain evidence="5 6">DSM 18034</strain>
    </source>
</reference>
<name>A0A1T4WLZ4_9BACT</name>
<organism evidence="5 6">
    <name type="scientific">Desulfobaculum bizertense DSM 18034</name>
    <dbReference type="NCBI Taxonomy" id="1121442"/>
    <lineage>
        <taxon>Bacteria</taxon>
        <taxon>Pseudomonadati</taxon>
        <taxon>Thermodesulfobacteriota</taxon>
        <taxon>Desulfovibrionia</taxon>
        <taxon>Desulfovibrionales</taxon>
        <taxon>Desulfovibrionaceae</taxon>
        <taxon>Desulfobaculum</taxon>
    </lineage>
</organism>